<keyword evidence="2" id="KW-1185">Reference proteome</keyword>
<name>S2D4L2_INDAL</name>
<evidence type="ECO:0000313" key="1">
    <source>
        <dbReference type="EMBL" id="EOZ93869.1"/>
    </source>
</evidence>
<evidence type="ECO:0008006" key="3">
    <source>
        <dbReference type="Google" id="ProtNLM"/>
    </source>
</evidence>
<sequence length="56" mass="6725">METIDHLIYAFDMTYLNEELYITLRQKLGEIINKLNALYKYQISKSDNLKTKLKIK</sequence>
<dbReference type="AlphaFoldDB" id="S2D4L2"/>
<gene>
    <name evidence="1" type="ORF">A33Q_3474</name>
</gene>
<comment type="caution">
    <text evidence="1">The sequence shown here is derived from an EMBL/GenBank/DDBJ whole genome shotgun (WGS) entry which is preliminary data.</text>
</comment>
<dbReference type="EMBL" id="ALWO02000044">
    <property type="protein sequence ID" value="EOZ93869.1"/>
    <property type="molecule type" value="Genomic_DNA"/>
</dbReference>
<protein>
    <recommendedName>
        <fullName evidence="3">Four helix bundle protein</fullName>
    </recommendedName>
</protein>
<evidence type="ECO:0000313" key="2">
    <source>
        <dbReference type="Proteomes" id="UP000006073"/>
    </source>
</evidence>
<proteinExistence type="predicted"/>
<organism evidence="1 2">
    <name type="scientific">Indibacter alkaliphilus (strain CCUG 57479 / KCTC 22604 / LW1)</name>
    <dbReference type="NCBI Taxonomy" id="1189612"/>
    <lineage>
        <taxon>Bacteria</taxon>
        <taxon>Pseudomonadati</taxon>
        <taxon>Bacteroidota</taxon>
        <taxon>Cytophagia</taxon>
        <taxon>Cytophagales</taxon>
        <taxon>Cyclobacteriaceae</taxon>
    </lineage>
</organism>
<dbReference type="Proteomes" id="UP000006073">
    <property type="component" value="Unassembled WGS sequence"/>
</dbReference>
<dbReference type="SUPFAM" id="SSF158446">
    <property type="entry name" value="IVS-encoded protein-like"/>
    <property type="match status" value="1"/>
</dbReference>
<accession>S2D4L2</accession>
<dbReference type="InterPro" id="IPR036583">
    <property type="entry name" value="23S_rRNA_IVS_sf"/>
</dbReference>
<reference evidence="1 2" key="1">
    <citation type="journal article" date="2013" name="Genome Announc.">
        <title>Draft Genome Sequence of Indibacter alkaliphilus Strain LW1T, Isolated from Lonar Lake, a Haloalkaline Lake in the Buldana District of Maharashtra, India.</title>
        <authorList>
            <person name="Singh A."/>
            <person name="Kumar Jangir P."/>
            <person name="Sharma R."/>
            <person name="Singh A."/>
            <person name="Kumar Pinnaka A."/>
            <person name="Shivaji S."/>
        </authorList>
    </citation>
    <scope>NUCLEOTIDE SEQUENCE [LARGE SCALE GENOMIC DNA]</scope>
    <source>
        <strain evidence="2">CCUG 57479 / KCTC 22604 / LW1</strain>
    </source>
</reference>